<dbReference type="PANTHER" id="PTHR10091">
    <property type="entry name" value="ALDOSE-1-EPIMERASE"/>
    <property type="match status" value="1"/>
</dbReference>
<accession>F9SWX2</accession>
<evidence type="ECO:0000256" key="11">
    <source>
        <dbReference type="PIRSR" id="PIRSR005096-3"/>
    </source>
</evidence>
<feature type="binding site" evidence="11">
    <location>
        <begin position="86"/>
        <end position="87"/>
    </location>
    <ligand>
        <name>beta-D-galactose</name>
        <dbReference type="ChEBI" id="CHEBI:27667"/>
    </ligand>
</feature>
<dbReference type="NCBIfam" id="NF008277">
    <property type="entry name" value="PRK11055.1"/>
    <property type="match status" value="1"/>
</dbReference>
<keyword evidence="7 8" id="KW-0119">Carbohydrate metabolism</keyword>
<dbReference type="PROSITE" id="PS00545">
    <property type="entry name" value="ALDOSE_1_EPIMERASE"/>
    <property type="match status" value="1"/>
</dbReference>
<dbReference type="EMBL" id="AFWH01000051">
    <property type="protein sequence ID" value="EGU47416.1"/>
    <property type="molecule type" value="Genomic_DNA"/>
</dbReference>
<dbReference type="CDD" id="cd09019">
    <property type="entry name" value="galactose_mutarotase_like"/>
    <property type="match status" value="1"/>
</dbReference>
<protein>
    <recommendedName>
        <fullName evidence="5 8">Aldose 1-epimerase</fullName>
        <ecNumber evidence="4 8">5.1.3.3</ecNumber>
    </recommendedName>
</protein>
<dbReference type="PATRIC" id="fig|675816.5.peg.3421"/>
<comment type="caution">
    <text evidence="12">The sequence shown here is derived from an EMBL/GenBank/DDBJ whole genome shotgun (WGS) entry which is preliminary data.</text>
</comment>
<comment type="similarity">
    <text evidence="3 8">Belongs to the aldose epimerase family.</text>
</comment>
<feature type="active site" description="Proton acceptor" evidence="9">
    <location>
        <position position="319"/>
    </location>
</feature>
<comment type="catalytic activity">
    <reaction evidence="1 8">
        <text>alpha-D-glucose = beta-D-glucose</text>
        <dbReference type="Rhea" id="RHEA:10264"/>
        <dbReference type="ChEBI" id="CHEBI:15903"/>
        <dbReference type="ChEBI" id="CHEBI:17925"/>
        <dbReference type="EC" id="5.1.3.3"/>
    </reaction>
</comment>
<evidence type="ECO:0000256" key="3">
    <source>
        <dbReference type="ARBA" id="ARBA00006206"/>
    </source>
</evidence>
<feature type="binding site" evidence="10">
    <location>
        <position position="255"/>
    </location>
    <ligand>
        <name>beta-D-galactose</name>
        <dbReference type="ChEBI" id="CHEBI:27667"/>
    </ligand>
</feature>
<evidence type="ECO:0000256" key="8">
    <source>
        <dbReference type="PIRNR" id="PIRNR005096"/>
    </source>
</evidence>
<dbReference type="NCBIfam" id="TIGR02636">
    <property type="entry name" value="galM_Leloir"/>
    <property type="match status" value="1"/>
</dbReference>
<feature type="active site" description="Proton donor" evidence="9">
    <location>
        <position position="183"/>
    </location>
</feature>
<dbReference type="InterPro" id="IPR015443">
    <property type="entry name" value="Aldose_1-epimerase"/>
</dbReference>
<evidence type="ECO:0000313" key="13">
    <source>
        <dbReference type="Proteomes" id="UP000002817"/>
    </source>
</evidence>
<dbReference type="GO" id="GO:0005737">
    <property type="term" value="C:cytoplasm"/>
    <property type="evidence" value="ECO:0007669"/>
    <property type="project" value="TreeGrafter"/>
</dbReference>
<evidence type="ECO:0000256" key="1">
    <source>
        <dbReference type="ARBA" id="ARBA00001614"/>
    </source>
</evidence>
<dbReference type="InterPro" id="IPR018052">
    <property type="entry name" value="Ald1_epimerase_CS"/>
</dbReference>
<keyword evidence="6 8" id="KW-0413">Isomerase</keyword>
<dbReference type="InterPro" id="IPR013458">
    <property type="entry name" value="Ald_epimerase_bac"/>
</dbReference>
<dbReference type="GO" id="GO:0033499">
    <property type="term" value="P:galactose catabolic process via UDP-galactose, Leloir pathway"/>
    <property type="evidence" value="ECO:0007669"/>
    <property type="project" value="TreeGrafter"/>
</dbReference>
<evidence type="ECO:0000256" key="5">
    <source>
        <dbReference type="ARBA" id="ARBA00014165"/>
    </source>
</evidence>
<dbReference type="AlphaFoldDB" id="F9SWX2"/>
<reference evidence="12 13" key="1">
    <citation type="journal article" date="2012" name="Int. J. Syst. Evol. Microbiol.">
        <title>Vibrio caribbeanicus sp. nov., isolated from the marine sponge Scleritoderma cyanea.</title>
        <authorList>
            <person name="Hoffmann M."/>
            <person name="Monday S.R."/>
            <person name="Allard M.W."/>
            <person name="Strain E.A."/>
            <person name="Whittaker P."/>
            <person name="Naum M."/>
            <person name="McCarthy P.J."/>
            <person name="Lopez J.V."/>
            <person name="Fischer M."/>
            <person name="Brown E.W."/>
        </authorList>
    </citation>
    <scope>NUCLEOTIDE SEQUENCE [LARGE SCALE GENOMIC DNA]</scope>
    <source>
        <strain evidence="13">CIP 102891 / ATCC 33934</strain>
    </source>
</reference>
<name>F9SWX2_VIBOR</name>
<dbReference type="UniPathway" id="UPA00242"/>
<dbReference type="SUPFAM" id="SSF74650">
    <property type="entry name" value="Galactose mutarotase-like"/>
    <property type="match status" value="1"/>
</dbReference>
<dbReference type="STRING" id="675816.VIA_002129"/>
<dbReference type="GO" id="GO:0030246">
    <property type="term" value="F:carbohydrate binding"/>
    <property type="evidence" value="ECO:0007669"/>
    <property type="project" value="InterPro"/>
</dbReference>
<dbReference type="InterPro" id="IPR047215">
    <property type="entry name" value="Galactose_mutarotase-like"/>
</dbReference>
<evidence type="ECO:0000256" key="7">
    <source>
        <dbReference type="ARBA" id="ARBA00023277"/>
    </source>
</evidence>
<dbReference type="Pfam" id="PF01263">
    <property type="entry name" value="Aldose_epim"/>
    <property type="match status" value="1"/>
</dbReference>
<dbReference type="InterPro" id="IPR011013">
    <property type="entry name" value="Gal_mutarotase_sf_dom"/>
</dbReference>
<organism evidence="12 13">
    <name type="scientific">Vibrio orientalis CIP 102891 = ATCC 33934</name>
    <dbReference type="NCBI Taxonomy" id="675816"/>
    <lineage>
        <taxon>Bacteria</taxon>
        <taxon>Pseudomonadati</taxon>
        <taxon>Pseudomonadota</taxon>
        <taxon>Gammaproteobacteria</taxon>
        <taxon>Vibrionales</taxon>
        <taxon>Vibrionaceae</taxon>
        <taxon>Vibrio</taxon>
        <taxon>Vibrio oreintalis group</taxon>
    </lineage>
</organism>
<evidence type="ECO:0000256" key="2">
    <source>
        <dbReference type="ARBA" id="ARBA00005028"/>
    </source>
</evidence>
<dbReference type="GO" id="GO:0004034">
    <property type="term" value="F:aldose 1-epimerase activity"/>
    <property type="evidence" value="ECO:0007669"/>
    <property type="project" value="UniProtKB-EC"/>
</dbReference>
<dbReference type="PANTHER" id="PTHR10091:SF0">
    <property type="entry name" value="GALACTOSE MUTAROTASE"/>
    <property type="match status" value="1"/>
</dbReference>
<dbReference type="Gene3D" id="2.70.98.10">
    <property type="match status" value="1"/>
</dbReference>
<evidence type="ECO:0000256" key="10">
    <source>
        <dbReference type="PIRSR" id="PIRSR005096-2"/>
    </source>
</evidence>
<sequence>MNAMTHPLFQTMTEQPAYDGKPAQVVELTNASGVSIVLMDIGASWLSCRLPLACGEHREVVLGVGSMSDFECQQSYMGVTVGRYANRIANGRFHINGRDYQLVTNQAGNCLHGGVSGFDKLRWNIVEQSTSSVMFSLHSADGDQGFPGNVEVSVRYQLNDDGKFDIEYIAHTDQATPVNLTNHAYFNLNGAAGELDARYHQLTINADYYLPTSEIGIPLGELETVQGTGFDFRHAKSVNQDLLADEQQQPAKGYDHSYWLDPKRDTQSPVATLVSQDQQVSLSVMTDKPAMQLYTGNWLAGTPARDGQEYADYSGLALETQFLPDSPNHPEWQQPSCILLPGEEYRYKTTYQFGF</sequence>
<dbReference type="InterPro" id="IPR014718">
    <property type="entry name" value="GH-type_carb-bd"/>
</dbReference>
<dbReference type="PIRSF" id="PIRSF005096">
    <property type="entry name" value="GALM"/>
    <property type="match status" value="1"/>
</dbReference>
<evidence type="ECO:0000313" key="12">
    <source>
        <dbReference type="EMBL" id="EGU47416.1"/>
    </source>
</evidence>
<dbReference type="GO" id="GO:0006006">
    <property type="term" value="P:glucose metabolic process"/>
    <property type="evidence" value="ECO:0007669"/>
    <property type="project" value="TreeGrafter"/>
</dbReference>
<dbReference type="EC" id="5.1.3.3" evidence="4 8"/>
<dbReference type="InterPro" id="IPR008183">
    <property type="entry name" value="Aldose_1/G6P_1-epimerase"/>
</dbReference>
<evidence type="ECO:0000256" key="6">
    <source>
        <dbReference type="ARBA" id="ARBA00023235"/>
    </source>
</evidence>
<dbReference type="eggNOG" id="COG2017">
    <property type="taxonomic scope" value="Bacteria"/>
</dbReference>
<dbReference type="Proteomes" id="UP000002817">
    <property type="component" value="Unassembled WGS sequence"/>
</dbReference>
<feature type="binding site" evidence="11">
    <location>
        <begin position="183"/>
        <end position="185"/>
    </location>
    <ligand>
        <name>beta-D-galactose</name>
        <dbReference type="ChEBI" id="CHEBI:27667"/>
    </ligand>
</feature>
<evidence type="ECO:0000256" key="4">
    <source>
        <dbReference type="ARBA" id="ARBA00013185"/>
    </source>
</evidence>
<evidence type="ECO:0000256" key="9">
    <source>
        <dbReference type="PIRSR" id="PIRSR005096-1"/>
    </source>
</evidence>
<gene>
    <name evidence="12" type="primary">galM</name>
    <name evidence="12" type="ORF">VIOR3934_18078</name>
</gene>
<comment type="pathway">
    <text evidence="2 8">Carbohydrate metabolism; hexose metabolism.</text>
</comment>
<proteinExistence type="inferred from homology"/>